<name>F8F7F8_PAEMK</name>
<dbReference type="InterPro" id="IPR029033">
    <property type="entry name" value="His_PPase_superfam"/>
</dbReference>
<protein>
    <recommendedName>
        <fullName evidence="3">Phosphoglycerate mutase</fullName>
    </recommendedName>
</protein>
<dbReference type="AlphaFoldDB" id="F8F7F8"/>
<dbReference type="EMBL" id="CP002869">
    <property type="protein sequence ID" value="AEI45967.1"/>
    <property type="molecule type" value="Genomic_DNA"/>
</dbReference>
<dbReference type="RefSeq" id="WP_013921108.1">
    <property type="nucleotide sequence ID" value="NC_015690.1"/>
</dbReference>
<accession>F8F7F8</accession>
<evidence type="ECO:0000313" key="1">
    <source>
        <dbReference type="EMBL" id="AEI45967.1"/>
    </source>
</evidence>
<dbReference type="Pfam" id="PF00300">
    <property type="entry name" value="His_Phos_1"/>
    <property type="match status" value="1"/>
</dbReference>
<dbReference type="SUPFAM" id="SSF53254">
    <property type="entry name" value="Phosphoglycerate mutase-like"/>
    <property type="match status" value="1"/>
</dbReference>
<reference evidence="2" key="1">
    <citation type="submission" date="2011-06" db="EMBL/GenBank/DDBJ databases">
        <title>Complete genome sequence of Paenibacillus mucilaginosus KNP414.</title>
        <authorList>
            <person name="Wang J."/>
            <person name="Hu S."/>
            <person name="Hu X."/>
            <person name="Zhang B."/>
            <person name="Dong D."/>
            <person name="Zhang S."/>
            <person name="Zhao K."/>
            <person name="Wu D."/>
        </authorList>
    </citation>
    <scope>NUCLEOTIDE SEQUENCE [LARGE SCALE GENOMIC DNA]</scope>
    <source>
        <strain evidence="2">KNP414</strain>
    </source>
</reference>
<gene>
    <name evidence="1" type="ordered locus">KNP414_07463</name>
</gene>
<organism evidence="1 2">
    <name type="scientific">Paenibacillus mucilaginosus (strain KNP414)</name>
    <dbReference type="NCBI Taxonomy" id="1036673"/>
    <lineage>
        <taxon>Bacteria</taxon>
        <taxon>Bacillati</taxon>
        <taxon>Bacillota</taxon>
        <taxon>Bacilli</taxon>
        <taxon>Bacillales</taxon>
        <taxon>Paenibacillaceae</taxon>
        <taxon>Paenibacillus</taxon>
    </lineage>
</organism>
<dbReference type="Proteomes" id="UP000006620">
    <property type="component" value="Chromosome"/>
</dbReference>
<evidence type="ECO:0008006" key="3">
    <source>
        <dbReference type="Google" id="ProtNLM"/>
    </source>
</evidence>
<proteinExistence type="predicted"/>
<dbReference type="KEGG" id="pms:KNP414_07463"/>
<dbReference type="Gene3D" id="3.40.50.1240">
    <property type="entry name" value="Phosphoglycerate mutase-like"/>
    <property type="match status" value="1"/>
</dbReference>
<sequence>MKIGLVRHFKVKRGLPAKGWMSGEELTRWFKEYDQSEVEIGTTEMNGIQWQRCYSSDMPRARITAQTIHSGPIRYMEGLREIPYPAFERISQRRLPIIGWLLWMRAAWMLGHGAFQESRAGVRARAARVVDEITAEGDGVNILLVGHAAFMQELSRELRRRGFKGPRFRRAANGQLYLFERQG</sequence>
<dbReference type="PATRIC" id="fig|1036673.3.peg.6967"/>
<reference evidence="1 2" key="2">
    <citation type="journal article" date="2013" name="Genome Announc.">
        <title>Genome Sequence of Growth-Improving Paenibacillus mucilaginosus Strain KNP414.</title>
        <authorList>
            <person name="Lu J.J."/>
            <person name="Wang J.F."/>
            <person name="Hu X.F."/>
        </authorList>
    </citation>
    <scope>NUCLEOTIDE SEQUENCE [LARGE SCALE GENOMIC DNA]</scope>
    <source>
        <strain evidence="1 2">KNP414</strain>
    </source>
</reference>
<dbReference type="InterPro" id="IPR013078">
    <property type="entry name" value="His_Pase_superF_clade-1"/>
</dbReference>
<dbReference type="HOGENOM" id="CLU_109730_1_0_9"/>
<evidence type="ECO:0000313" key="2">
    <source>
        <dbReference type="Proteomes" id="UP000006620"/>
    </source>
</evidence>